<evidence type="ECO:0000313" key="2">
    <source>
        <dbReference type="Proteomes" id="UP000178656"/>
    </source>
</evidence>
<sequence>MNSEKKKPYAEVVRERMEKAQEEKHLAQAARTKRESAAYWSAYEEEKVRLENGGMQALFEKEWKPQIDEAAGRSENEITIVLQRNSGRNDVFFTENKVRYEVGVVFLSREGFITELHLRFLEGTGGDDPYPDETFIGIKVRW</sequence>
<name>A0A1F5T801_9BACT</name>
<accession>A0A1F5T801</accession>
<organism evidence="1 2">
    <name type="scientific">Candidatus Falkowbacteria bacterium RIFOXYC2_FULL_48_21</name>
    <dbReference type="NCBI Taxonomy" id="1798005"/>
    <lineage>
        <taxon>Bacteria</taxon>
        <taxon>Candidatus Falkowiibacteriota</taxon>
    </lineage>
</organism>
<comment type="caution">
    <text evidence="1">The sequence shown here is derived from an EMBL/GenBank/DDBJ whole genome shotgun (WGS) entry which is preliminary data.</text>
</comment>
<dbReference type="EMBL" id="MFGM01000056">
    <property type="protein sequence ID" value="OGF35097.1"/>
    <property type="molecule type" value="Genomic_DNA"/>
</dbReference>
<proteinExistence type="predicted"/>
<reference evidence="1 2" key="1">
    <citation type="journal article" date="2016" name="Nat. Commun.">
        <title>Thousands of microbial genomes shed light on interconnected biogeochemical processes in an aquifer system.</title>
        <authorList>
            <person name="Anantharaman K."/>
            <person name="Brown C.T."/>
            <person name="Hug L.A."/>
            <person name="Sharon I."/>
            <person name="Castelle C.J."/>
            <person name="Probst A.J."/>
            <person name="Thomas B.C."/>
            <person name="Singh A."/>
            <person name="Wilkins M.J."/>
            <person name="Karaoz U."/>
            <person name="Brodie E.L."/>
            <person name="Williams K.H."/>
            <person name="Hubbard S.S."/>
            <person name="Banfield J.F."/>
        </authorList>
    </citation>
    <scope>NUCLEOTIDE SEQUENCE [LARGE SCALE GENOMIC DNA]</scope>
</reference>
<gene>
    <name evidence="1" type="ORF">A2482_00070</name>
</gene>
<evidence type="ECO:0000313" key="1">
    <source>
        <dbReference type="EMBL" id="OGF35097.1"/>
    </source>
</evidence>
<dbReference type="AlphaFoldDB" id="A0A1F5T801"/>
<dbReference type="Proteomes" id="UP000178656">
    <property type="component" value="Unassembled WGS sequence"/>
</dbReference>
<protein>
    <submittedName>
        <fullName evidence="1">Uncharacterized protein</fullName>
    </submittedName>
</protein>